<dbReference type="Proteomes" id="UP000447434">
    <property type="component" value="Chromosome 2"/>
</dbReference>
<protein>
    <submittedName>
        <fullName evidence="2">Uncharacterized protein</fullName>
    </submittedName>
</protein>
<sequence length="212" mass="23031">MSSSKKQRDMAERSKELLHLEHKSTPLSSLESAVLVCNNKNKNEESKIETKKLPPPVGTPFTAPLPPSQLMRKLKDFLGVMSEANKALELDAKDHPENYDIEELTGNESKVIEMDLMLGVADLHTPEAVAAAEHAISSGQSVVPLAADDSETDSDESSADEMESSDVEQEDGDSGKKPLLLVQRASSGVDNVHEKQKGKHHSKKCPGIVELP</sequence>
<dbReference type="OrthoDB" id="1112980at2759"/>
<dbReference type="PANTHER" id="PTHR28674">
    <property type="entry name" value="SIMILAR TO DNA SEGMENT, CHR 10, WAYNE STATE UNIVERSITY 102,-EXPRESSED"/>
    <property type="match status" value="1"/>
</dbReference>
<feature type="compositionally biased region" description="Acidic residues" evidence="1">
    <location>
        <begin position="148"/>
        <end position="172"/>
    </location>
</feature>
<evidence type="ECO:0000256" key="1">
    <source>
        <dbReference type="SAM" id="MobiDB-lite"/>
    </source>
</evidence>
<evidence type="ECO:0000313" key="2">
    <source>
        <dbReference type="EMBL" id="KAE9618638.1"/>
    </source>
</evidence>
<dbReference type="AlphaFoldDB" id="A0A6A4QW94"/>
<organism evidence="2 3">
    <name type="scientific">Lupinus albus</name>
    <name type="common">White lupine</name>
    <name type="synonym">Lupinus termis</name>
    <dbReference type="NCBI Taxonomy" id="3870"/>
    <lineage>
        <taxon>Eukaryota</taxon>
        <taxon>Viridiplantae</taxon>
        <taxon>Streptophyta</taxon>
        <taxon>Embryophyta</taxon>
        <taxon>Tracheophyta</taxon>
        <taxon>Spermatophyta</taxon>
        <taxon>Magnoliopsida</taxon>
        <taxon>eudicotyledons</taxon>
        <taxon>Gunneridae</taxon>
        <taxon>Pentapetalae</taxon>
        <taxon>rosids</taxon>
        <taxon>fabids</taxon>
        <taxon>Fabales</taxon>
        <taxon>Fabaceae</taxon>
        <taxon>Papilionoideae</taxon>
        <taxon>50 kb inversion clade</taxon>
        <taxon>genistoids sensu lato</taxon>
        <taxon>core genistoids</taxon>
        <taxon>Genisteae</taxon>
        <taxon>Lupinus</taxon>
    </lineage>
</organism>
<accession>A0A6A4QW94</accession>
<dbReference type="InterPro" id="IPR027921">
    <property type="entry name" value="NOPCHAP1"/>
</dbReference>
<dbReference type="GO" id="GO:0062064">
    <property type="term" value="F:box C/D methylation guide snoRNP complex binding"/>
    <property type="evidence" value="ECO:0007669"/>
    <property type="project" value="TreeGrafter"/>
</dbReference>
<feature type="region of interest" description="Disordered" evidence="1">
    <location>
        <begin position="1"/>
        <end position="66"/>
    </location>
</feature>
<feature type="compositionally biased region" description="Basic and acidic residues" evidence="1">
    <location>
        <begin position="41"/>
        <end position="52"/>
    </location>
</feature>
<feature type="region of interest" description="Disordered" evidence="1">
    <location>
        <begin position="132"/>
        <end position="212"/>
    </location>
</feature>
<reference evidence="3" key="1">
    <citation type="journal article" date="2020" name="Nat. Commun.">
        <title>Genome sequence of the cluster root forming white lupin.</title>
        <authorList>
            <person name="Hufnagel B."/>
            <person name="Marques A."/>
            <person name="Soriano A."/>
            <person name="Marques L."/>
            <person name="Divol F."/>
            <person name="Doumas P."/>
            <person name="Sallet E."/>
            <person name="Mancinotti D."/>
            <person name="Carrere S."/>
            <person name="Marande W."/>
            <person name="Arribat S."/>
            <person name="Keller J."/>
            <person name="Huneau C."/>
            <person name="Blein T."/>
            <person name="Aime D."/>
            <person name="Laguerre M."/>
            <person name="Taylor J."/>
            <person name="Schubert V."/>
            <person name="Nelson M."/>
            <person name="Geu-Flores F."/>
            <person name="Crespi M."/>
            <person name="Gallardo-Guerrero K."/>
            <person name="Delaux P.-M."/>
            <person name="Salse J."/>
            <person name="Berges H."/>
            <person name="Guyot R."/>
            <person name="Gouzy J."/>
            <person name="Peret B."/>
        </authorList>
    </citation>
    <scope>NUCLEOTIDE SEQUENCE [LARGE SCALE GENOMIC DNA]</scope>
    <source>
        <strain evidence="3">cv. Amiga</strain>
    </source>
</reference>
<gene>
    <name evidence="2" type="ORF">Lalb_Chr02g0144821</name>
</gene>
<keyword evidence="3" id="KW-1185">Reference proteome</keyword>
<name>A0A6A4QW94_LUPAL</name>
<proteinExistence type="predicted"/>
<dbReference type="GO" id="GO:0000492">
    <property type="term" value="P:box C/D snoRNP assembly"/>
    <property type="evidence" value="ECO:0007669"/>
    <property type="project" value="InterPro"/>
</dbReference>
<dbReference type="PANTHER" id="PTHR28674:SF1">
    <property type="entry name" value="NOP PROTEIN CHAPERONE 1"/>
    <property type="match status" value="1"/>
</dbReference>
<dbReference type="Pfam" id="PF15370">
    <property type="entry name" value="NOPCHAP1"/>
    <property type="match status" value="1"/>
</dbReference>
<feature type="compositionally biased region" description="Pro residues" evidence="1">
    <location>
        <begin position="53"/>
        <end position="66"/>
    </location>
</feature>
<dbReference type="EMBL" id="WOCE01000002">
    <property type="protein sequence ID" value="KAE9618638.1"/>
    <property type="molecule type" value="Genomic_DNA"/>
</dbReference>
<evidence type="ECO:0000313" key="3">
    <source>
        <dbReference type="Proteomes" id="UP000447434"/>
    </source>
</evidence>
<feature type="compositionally biased region" description="Basic and acidic residues" evidence="1">
    <location>
        <begin position="1"/>
        <end position="24"/>
    </location>
</feature>
<comment type="caution">
    <text evidence="2">The sequence shown here is derived from an EMBL/GenBank/DDBJ whole genome shotgun (WGS) entry which is preliminary data.</text>
</comment>